<comment type="caution">
    <text evidence="4">The sequence shown here is derived from an EMBL/GenBank/DDBJ whole genome shotgun (WGS) entry which is preliminary data.</text>
</comment>
<dbReference type="PANTHER" id="PTHR10302:SF27">
    <property type="entry name" value="SINGLE-STRANDED DNA-BINDING PROTEIN"/>
    <property type="match status" value="1"/>
</dbReference>
<dbReference type="CDD" id="cd04496">
    <property type="entry name" value="SSB_OBF"/>
    <property type="match status" value="1"/>
</dbReference>
<dbReference type="NCBIfam" id="TIGR00621">
    <property type="entry name" value="ssb"/>
    <property type="match status" value="1"/>
</dbReference>
<feature type="region of interest" description="Disordered" evidence="3">
    <location>
        <begin position="110"/>
        <end position="136"/>
    </location>
</feature>
<gene>
    <name evidence="4" type="ORF">M9Y10_004569</name>
</gene>
<proteinExistence type="inferred from homology"/>
<dbReference type="Pfam" id="PF00436">
    <property type="entry name" value="SSB"/>
    <property type="match status" value="1"/>
</dbReference>
<keyword evidence="1 2" id="KW-0238">DNA-binding</keyword>
<dbReference type="Proteomes" id="UP001470230">
    <property type="component" value="Unassembled WGS sequence"/>
</dbReference>
<evidence type="ECO:0000256" key="1">
    <source>
        <dbReference type="ARBA" id="ARBA00023125"/>
    </source>
</evidence>
<evidence type="ECO:0000313" key="4">
    <source>
        <dbReference type="EMBL" id="KAK8835465.1"/>
    </source>
</evidence>
<dbReference type="SUPFAM" id="SSF50249">
    <property type="entry name" value="Nucleic acid-binding proteins"/>
    <property type="match status" value="1"/>
</dbReference>
<organism evidence="4 5">
    <name type="scientific">Tritrichomonas musculus</name>
    <dbReference type="NCBI Taxonomy" id="1915356"/>
    <lineage>
        <taxon>Eukaryota</taxon>
        <taxon>Metamonada</taxon>
        <taxon>Parabasalia</taxon>
        <taxon>Tritrichomonadida</taxon>
        <taxon>Tritrichomonadidae</taxon>
        <taxon>Tritrichomonas</taxon>
    </lineage>
</organism>
<name>A0ABR2GNE1_9EUKA</name>
<dbReference type="HAMAP" id="MF_00984">
    <property type="entry name" value="SSB"/>
    <property type="match status" value="1"/>
</dbReference>
<dbReference type="InterPro" id="IPR012340">
    <property type="entry name" value="NA-bd_OB-fold"/>
</dbReference>
<dbReference type="EMBL" id="JAPFFF010000103">
    <property type="protein sequence ID" value="KAK8835465.1"/>
    <property type="molecule type" value="Genomic_DNA"/>
</dbReference>
<reference evidence="4 5" key="1">
    <citation type="submission" date="2024-04" db="EMBL/GenBank/DDBJ databases">
        <title>Tritrichomonas musculus Genome.</title>
        <authorList>
            <person name="Alves-Ferreira E."/>
            <person name="Grigg M."/>
            <person name="Lorenzi H."/>
            <person name="Galac M."/>
        </authorList>
    </citation>
    <scope>NUCLEOTIDE SEQUENCE [LARGE SCALE GENOMIC DNA]</scope>
    <source>
        <strain evidence="4 5">EAF2021</strain>
    </source>
</reference>
<accession>A0ABR2GNE1</accession>
<dbReference type="PROSITE" id="PS50935">
    <property type="entry name" value="SSB"/>
    <property type="match status" value="1"/>
</dbReference>
<evidence type="ECO:0000256" key="2">
    <source>
        <dbReference type="PIRNR" id="PIRNR002070"/>
    </source>
</evidence>
<dbReference type="InterPro" id="IPR000424">
    <property type="entry name" value="Primosome_PriB/ssb"/>
</dbReference>
<keyword evidence="2" id="KW-0496">Mitochondrion</keyword>
<comment type="subcellular location">
    <subcellularLocation>
        <location evidence="2">Mitochondrion</location>
    </subcellularLocation>
</comment>
<dbReference type="PIRSF" id="PIRSF002070">
    <property type="entry name" value="SSB"/>
    <property type="match status" value="1"/>
</dbReference>
<sequence length="136" mass="15615">MLNTVALMGRFTKDLELKKLESGKKVINFCLAVERNRASKDEEKKSDFVDCIAWENTAEFISTYFKKGDPIIAQGRLETRQYEDKQGNKRKAVYVLVNNVNFCAFKKNEEGQGEEKGKPSKENDTDYLSSDEDLPF</sequence>
<dbReference type="PANTHER" id="PTHR10302">
    <property type="entry name" value="SINGLE-STRANDED DNA-BINDING PROTEIN"/>
    <property type="match status" value="1"/>
</dbReference>
<evidence type="ECO:0000313" key="5">
    <source>
        <dbReference type="Proteomes" id="UP001470230"/>
    </source>
</evidence>
<evidence type="ECO:0000256" key="3">
    <source>
        <dbReference type="SAM" id="MobiDB-lite"/>
    </source>
</evidence>
<feature type="compositionally biased region" description="Basic and acidic residues" evidence="3">
    <location>
        <begin position="110"/>
        <end position="124"/>
    </location>
</feature>
<dbReference type="InterPro" id="IPR011344">
    <property type="entry name" value="ssDNA-bd"/>
</dbReference>
<keyword evidence="5" id="KW-1185">Reference proteome</keyword>
<dbReference type="Gene3D" id="2.40.50.140">
    <property type="entry name" value="Nucleic acid-binding proteins"/>
    <property type="match status" value="1"/>
</dbReference>
<protein>
    <recommendedName>
        <fullName evidence="2">Single-stranded DNA-binding protein</fullName>
    </recommendedName>
</protein>